<dbReference type="AlphaFoldDB" id="A0A0K1PVS5"/>
<keyword evidence="2 6" id="KW-0489">Methyltransferase</keyword>
<dbReference type="SUPFAM" id="SSF75217">
    <property type="entry name" value="alpha/beta knot"/>
    <property type="match status" value="1"/>
</dbReference>
<dbReference type="PANTHER" id="PTHR42971:SF1">
    <property type="entry name" value="TRNA (CYTIDINE(34)-2'-O)-METHYLTRANSFERASE"/>
    <property type="match status" value="1"/>
</dbReference>
<keyword evidence="10" id="KW-1185">Reference proteome</keyword>
<dbReference type="InterPro" id="IPR001537">
    <property type="entry name" value="SpoU_MeTrfase"/>
</dbReference>
<comment type="catalytic activity">
    <reaction evidence="6">
        <text>cytidine(34) in tRNA + S-adenosyl-L-methionine = 2'-O-methylcytidine(34) in tRNA + S-adenosyl-L-homocysteine + H(+)</text>
        <dbReference type="Rhea" id="RHEA:43084"/>
        <dbReference type="Rhea" id="RHEA-COMP:10331"/>
        <dbReference type="Rhea" id="RHEA-COMP:10332"/>
        <dbReference type="ChEBI" id="CHEBI:15378"/>
        <dbReference type="ChEBI" id="CHEBI:57856"/>
        <dbReference type="ChEBI" id="CHEBI:59789"/>
        <dbReference type="ChEBI" id="CHEBI:74495"/>
        <dbReference type="ChEBI" id="CHEBI:82748"/>
        <dbReference type="EC" id="2.1.1.207"/>
    </reaction>
</comment>
<evidence type="ECO:0000256" key="6">
    <source>
        <dbReference type="HAMAP-Rule" id="MF_01885"/>
    </source>
</evidence>
<comment type="function">
    <text evidence="6">Could methylate the ribose at the nucleotide 34 wobble position in tRNA.</text>
</comment>
<dbReference type="HAMAP" id="MF_01885">
    <property type="entry name" value="tRNA_methyltr_TrmL"/>
    <property type="match status" value="1"/>
</dbReference>
<evidence type="ECO:0000256" key="4">
    <source>
        <dbReference type="ARBA" id="ARBA00022691"/>
    </source>
</evidence>
<dbReference type="InterPro" id="IPR016914">
    <property type="entry name" value="TrmL"/>
</dbReference>
<name>A0A0K1PVS5_9BACT</name>
<dbReference type="GO" id="GO:0003723">
    <property type="term" value="F:RNA binding"/>
    <property type="evidence" value="ECO:0007669"/>
    <property type="project" value="InterPro"/>
</dbReference>
<evidence type="ECO:0000259" key="8">
    <source>
        <dbReference type="Pfam" id="PF00588"/>
    </source>
</evidence>
<organism evidence="9 10">
    <name type="scientific">Labilithrix luteola</name>
    <dbReference type="NCBI Taxonomy" id="1391654"/>
    <lineage>
        <taxon>Bacteria</taxon>
        <taxon>Pseudomonadati</taxon>
        <taxon>Myxococcota</taxon>
        <taxon>Polyangia</taxon>
        <taxon>Polyangiales</taxon>
        <taxon>Labilitrichaceae</taxon>
        <taxon>Labilithrix</taxon>
    </lineage>
</organism>
<evidence type="ECO:0000256" key="5">
    <source>
        <dbReference type="ARBA" id="ARBA00022694"/>
    </source>
</evidence>
<dbReference type="GO" id="GO:0141102">
    <property type="term" value="F:tRNA (5-carboxymethylaminomethyluridine(34)-2'-O)-methyltransferase activity"/>
    <property type="evidence" value="ECO:0007669"/>
    <property type="project" value="RHEA"/>
</dbReference>
<dbReference type="GO" id="GO:0002130">
    <property type="term" value="P:wobble position ribose methylation"/>
    <property type="evidence" value="ECO:0007669"/>
    <property type="project" value="TreeGrafter"/>
</dbReference>
<evidence type="ECO:0000256" key="1">
    <source>
        <dbReference type="ARBA" id="ARBA00022490"/>
    </source>
</evidence>
<dbReference type="GO" id="GO:0141098">
    <property type="term" value="F:tRNA (cytidine(34)-2'-O)-methyltransferase activity"/>
    <property type="evidence" value="ECO:0007669"/>
    <property type="project" value="RHEA"/>
</dbReference>
<sequence length="178" mass="19416">MPRTSNTTPRLRARPLTTPFHVVLVEPEIPPNTGNVARLCAATSSPLHLVGKLGFRIDEHSVRRAGVDYWHLVDVRQHVDFAHFVHAFQKDSPNGRLHLFSAVTEKSYLATSFQPGDALVFGRESVGLPDDLLEQYKESVIGIPTLGAVRSLNLANAVGIALFEAHRACGALGDTFLG</sequence>
<dbReference type="EC" id="2.1.1.207" evidence="6"/>
<dbReference type="PIRSF" id="PIRSF029256">
    <property type="entry name" value="SpoU_TrmH_prd"/>
    <property type="match status" value="1"/>
</dbReference>
<comment type="subcellular location">
    <subcellularLocation>
        <location evidence="6">Cytoplasm</location>
    </subcellularLocation>
</comment>
<dbReference type="InterPro" id="IPR029028">
    <property type="entry name" value="Alpha/beta_knot_MTases"/>
</dbReference>
<dbReference type="STRING" id="1391654.AKJ09_04297"/>
<keyword evidence="5 6" id="KW-0819">tRNA processing</keyword>
<dbReference type="Pfam" id="PF00588">
    <property type="entry name" value="SpoU_methylase"/>
    <property type="match status" value="1"/>
</dbReference>
<evidence type="ECO:0000313" key="10">
    <source>
        <dbReference type="Proteomes" id="UP000064967"/>
    </source>
</evidence>
<feature type="binding site" evidence="6 7">
    <location>
        <position position="143"/>
    </location>
    <ligand>
        <name>S-adenosyl-L-methionine</name>
        <dbReference type="ChEBI" id="CHEBI:59789"/>
    </ligand>
</feature>
<dbReference type="Proteomes" id="UP000064967">
    <property type="component" value="Chromosome"/>
</dbReference>
<evidence type="ECO:0000313" key="9">
    <source>
        <dbReference type="EMBL" id="AKU97633.1"/>
    </source>
</evidence>
<evidence type="ECO:0000256" key="3">
    <source>
        <dbReference type="ARBA" id="ARBA00022679"/>
    </source>
</evidence>
<dbReference type="PANTHER" id="PTHR42971">
    <property type="entry name" value="TRNA (CYTIDINE(34)-2'-O)-METHYLTRANSFERASE"/>
    <property type="match status" value="1"/>
</dbReference>
<gene>
    <name evidence="9" type="ORF">AKJ09_04297</name>
</gene>
<dbReference type="RefSeq" id="WP_240488532.1">
    <property type="nucleotide sequence ID" value="NZ_CP012333.1"/>
</dbReference>
<dbReference type="CDD" id="cd18094">
    <property type="entry name" value="SpoU-like_TrmL"/>
    <property type="match status" value="1"/>
</dbReference>
<reference evidence="9 10" key="1">
    <citation type="submission" date="2015-08" db="EMBL/GenBank/DDBJ databases">
        <authorList>
            <person name="Babu N.S."/>
            <person name="Beckwith C.J."/>
            <person name="Beseler K.G."/>
            <person name="Brison A."/>
            <person name="Carone J.V."/>
            <person name="Caskin T.P."/>
            <person name="Diamond M."/>
            <person name="Durham M.E."/>
            <person name="Foxe J.M."/>
            <person name="Go M."/>
            <person name="Henderson B.A."/>
            <person name="Jones I.B."/>
            <person name="McGettigan J.A."/>
            <person name="Micheletti S.J."/>
            <person name="Nasrallah M.E."/>
            <person name="Ortiz D."/>
            <person name="Piller C.R."/>
            <person name="Privatt S.R."/>
            <person name="Schneider S.L."/>
            <person name="Sharp S."/>
            <person name="Smith T.C."/>
            <person name="Stanton J.D."/>
            <person name="Ullery H.E."/>
            <person name="Wilson R.J."/>
            <person name="Serrano M.G."/>
            <person name="Buck G."/>
            <person name="Lee V."/>
            <person name="Wang Y."/>
            <person name="Carvalho R."/>
            <person name="Voegtly L."/>
            <person name="Shi R."/>
            <person name="Duckworth R."/>
            <person name="Johnson A."/>
            <person name="Loviza R."/>
            <person name="Walstead R."/>
            <person name="Shah Z."/>
            <person name="Kiflezghi M."/>
            <person name="Wade K."/>
            <person name="Ball S.L."/>
            <person name="Bradley K.W."/>
            <person name="Asai D.J."/>
            <person name="Bowman C.A."/>
            <person name="Russell D.A."/>
            <person name="Pope W.H."/>
            <person name="Jacobs-Sera D."/>
            <person name="Hendrix R.W."/>
            <person name="Hatfull G.F."/>
        </authorList>
    </citation>
    <scope>NUCLEOTIDE SEQUENCE [LARGE SCALE GENOMIC DNA]</scope>
    <source>
        <strain evidence="9 10">DSM 27648</strain>
    </source>
</reference>
<dbReference type="KEGG" id="llu:AKJ09_04297"/>
<evidence type="ECO:0000256" key="7">
    <source>
        <dbReference type="PIRSR" id="PIRSR029256-1"/>
    </source>
</evidence>
<evidence type="ECO:0000256" key="2">
    <source>
        <dbReference type="ARBA" id="ARBA00022603"/>
    </source>
</evidence>
<dbReference type="InterPro" id="IPR029026">
    <property type="entry name" value="tRNA_m1G_MTases_N"/>
</dbReference>
<dbReference type="Gene3D" id="3.40.1280.10">
    <property type="match status" value="1"/>
</dbReference>
<keyword evidence="1 6" id="KW-0963">Cytoplasm</keyword>
<feature type="binding site" evidence="6 7">
    <location>
        <position position="122"/>
    </location>
    <ligand>
        <name>S-adenosyl-L-methionine</name>
        <dbReference type="ChEBI" id="CHEBI:59789"/>
    </ligand>
</feature>
<proteinExistence type="inferred from homology"/>
<keyword evidence="4 6" id="KW-0949">S-adenosyl-L-methionine</keyword>
<feature type="domain" description="tRNA/rRNA methyltransferase SpoU type" evidence="8">
    <location>
        <begin position="20"/>
        <end position="163"/>
    </location>
</feature>
<keyword evidence="3 6" id="KW-0808">Transferase</keyword>
<comment type="similarity">
    <text evidence="6">Belongs to the class IV-like SAM-binding methyltransferase superfamily. RNA methyltransferase TrmH family. TrmL subfamily.</text>
</comment>
<comment type="catalytic activity">
    <reaction evidence="6">
        <text>5-carboxymethylaminomethyluridine(34) in tRNA(Leu) + S-adenosyl-L-methionine = 5-carboxymethylaminomethyl-2'-O-methyluridine(34) in tRNA(Leu) + S-adenosyl-L-homocysteine + H(+)</text>
        <dbReference type="Rhea" id="RHEA:43088"/>
        <dbReference type="Rhea" id="RHEA-COMP:10333"/>
        <dbReference type="Rhea" id="RHEA-COMP:10334"/>
        <dbReference type="ChEBI" id="CHEBI:15378"/>
        <dbReference type="ChEBI" id="CHEBI:57856"/>
        <dbReference type="ChEBI" id="CHEBI:59789"/>
        <dbReference type="ChEBI" id="CHEBI:74508"/>
        <dbReference type="ChEBI" id="CHEBI:74511"/>
        <dbReference type="EC" id="2.1.1.207"/>
    </reaction>
</comment>
<comment type="caution">
    <text evidence="6">Lacks conserved residue(s) required for the propagation of feature annotation.</text>
</comment>
<dbReference type="PATRIC" id="fig|1391654.3.peg.4356"/>
<accession>A0A0K1PVS5</accession>
<dbReference type="GO" id="GO:0005737">
    <property type="term" value="C:cytoplasm"/>
    <property type="evidence" value="ECO:0007669"/>
    <property type="project" value="UniProtKB-SubCell"/>
</dbReference>
<dbReference type="EMBL" id="CP012333">
    <property type="protein sequence ID" value="AKU97633.1"/>
    <property type="molecule type" value="Genomic_DNA"/>
</dbReference>
<feature type="binding site" evidence="6 7">
    <location>
        <position position="151"/>
    </location>
    <ligand>
        <name>S-adenosyl-L-methionine</name>
        <dbReference type="ChEBI" id="CHEBI:59789"/>
    </ligand>
</feature>
<protein>
    <recommendedName>
        <fullName evidence="6">Putative tRNA (cytidine(34)-2'-O)-methyltransferase</fullName>
        <ecNumber evidence="6">2.1.1.207</ecNumber>
    </recommendedName>
    <alternativeName>
        <fullName evidence="6">tRNA (cytidine/uridine-2'-O-)-methyltransferase</fullName>
    </alternativeName>
</protein>